<dbReference type="CDD" id="cd07969">
    <property type="entry name" value="OBF_DNA_ligase_I"/>
    <property type="match status" value="1"/>
</dbReference>
<feature type="region of interest" description="Disordered" evidence="6">
    <location>
        <begin position="1"/>
        <end position="73"/>
    </location>
</feature>
<dbReference type="Gene3D" id="1.10.3260.10">
    <property type="entry name" value="DNA ligase, ATP-dependent, N-terminal domain"/>
    <property type="match status" value="1"/>
</dbReference>
<comment type="similarity">
    <text evidence="1">Belongs to the ATP-dependent DNA ligase family.</text>
</comment>
<name>A0AAW0YT67_9TREE</name>
<dbReference type="GO" id="GO:0003910">
    <property type="term" value="F:DNA ligase (ATP) activity"/>
    <property type="evidence" value="ECO:0007669"/>
    <property type="project" value="InterPro"/>
</dbReference>
<dbReference type="Pfam" id="PF04675">
    <property type="entry name" value="DNA_ligase_A_N"/>
    <property type="match status" value="1"/>
</dbReference>
<proteinExistence type="inferred from homology"/>
<dbReference type="SUPFAM" id="SSF56091">
    <property type="entry name" value="DNA ligase/mRNA capping enzyme, catalytic domain"/>
    <property type="match status" value="1"/>
</dbReference>
<dbReference type="Proteomes" id="UP001388673">
    <property type="component" value="Unassembled WGS sequence"/>
</dbReference>
<dbReference type="AlphaFoldDB" id="A0AAW0YT67"/>
<feature type="region of interest" description="Disordered" evidence="6">
    <location>
        <begin position="963"/>
        <end position="1022"/>
    </location>
</feature>
<dbReference type="GO" id="GO:0005524">
    <property type="term" value="F:ATP binding"/>
    <property type="evidence" value="ECO:0007669"/>
    <property type="project" value="UniProtKB-KW"/>
</dbReference>
<dbReference type="Gene3D" id="3.30.470.30">
    <property type="entry name" value="DNA ligase/mRNA capping enzyme"/>
    <property type="match status" value="1"/>
</dbReference>
<dbReference type="SUPFAM" id="SSF50249">
    <property type="entry name" value="Nucleic acid-binding proteins"/>
    <property type="match status" value="1"/>
</dbReference>
<keyword evidence="5" id="KW-0067">ATP-binding</keyword>
<evidence type="ECO:0000256" key="1">
    <source>
        <dbReference type="ARBA" id="ARBA00007572"/>
    </source>
</evidence>
<dbReference type="PANTHER" id="PTHR45674">
    <property type="entry name" value="DNA LIGASE 1/3 FAMILY MEMBER"/>
    <property type="match status" value="1"/>
</dbReference>
<feature type="compositionally biased region" description="Acidic residues" evidence="6">
    <location>
        <begin position="107"/>
        <end position="117"/>
    </location>
</feature>
<accession>A0AAW0YT67</accession>
<feature type="compositionally biased region" description="Basic and acidic residues" evidence="6">
    <location>
        <begin position="432"/>
        <end position="451"/>
    </location>
</feature>
<dbReference type="Pfam" id="PF04679">
    <property type="entry name" value="DNA_ligase_A_C"/>
    <property type="match status" value="1"/>
</dbReference>
<feature type="region of interest" description="Disordered" evidence="6">
    <location>
        <begin position="423"/>
        <end position="451"/>
    </location>
</feature>
<dbReference type="GO" id="GO:0006310">
    <property type="term" value="P:DNA recombination"/>
    <property type="evidence" value="ECO:0007669"/>
    <property type="project" value="InterPro"/>
</dbReference>
<evidence type="ECO:0000313" key="9">
    <source>
        <dbReference type="Proteomes" id="UP001388673"/>
    </source>
</evidence>
<dbReference type="FunFam" id="2.40.50.140:FF:000062">
    <property type="entry name" value="DNA ligase"/>
    <property type="match status" value="1"/>
</dbReference>
<feature type="compositionally biased region" description="Acidic residues" evidence="6">
    <location>
        <begin position="998"/>
        <end position="1022"/>
    </location>
</feature>
<evidence type="ECO:0000256" key="6">
    <source>
        <dbReference type="SAM" id="MobiDB-lite"/>
    </source>
</evidence>
<evidence type="ECO:0000256" key="4">
    <source>
        <dbReference type="ARBA" id="ARBA00022741"/>
    </source>
</evidence>
<dbReference type="GO" id="GO:0003677">
    <property type="term" value="F:DNA binding"/>
    <property type="evidence" value="ECO:0007669"/>
    <property type="project" value="InterPro"/>
</dbReference>
<dbReference type="PANTHER" id="PTHR45674:SF9">
    <property type="entry name" value="DNA LIGASE 3"/>
    <property type="match status" value="1"/>
</dbReference>
<dbReference type="EMBL" id="JBCAWK010000004">
    <property type="protein sequence ID" value="KAK8861449.1"/>
    <property type="molecule type" value="Genomic_DNA"/>
</dbReference>
<evidence type="ECO:0000313" key="8">
    <source>
        <dbReference type="EMBL" id="KAK8861449.1"/>
    </source>
</evidence>
<dbReference type="InterPro" id="IPR012308">
    <property type="entry name" value="DNA_ligase_ATP-dep_N"/>
</dbReference>
<evidence type="ECO:0000256" key="3">
    <source>
        <dbReference type="ARBA" id="ARBA00022705"/>
    </source>
</evidence>
<keyword evidence="2" id="KW-0436">Ligase</keyword>
<organism evidence="8 9">
    <name type="scientific">Kwoniella newhampshirensis</name>
    <dbReference type="NCBI Taxonomy" id="1651941"/>
    <lineage>
        <taxon>Eukaryota</taxon>
        <taxon>Fungi</taxon>
        <taxon>Dikarya</taxon>
        <taxon>Basidiomycota</taxon>
        <taxon>Agaricomycotina</taxon>
        <taxon>Tremellomycetes</taxon>
        <taxon>Tremellales</taxon>
        <taxon>Cryptococcaceae</taxon>
        <taxon>Kwoniella</taxon>
    </lineage>
</organism>
<dbReference type="GO" id="GO:0006273">
    <property type="term" value="P:lagging strand elongation"/>
    <property type="evidence" value="ECO:0007669"/>
    <property type="project" value="TreeGrafter"/>
</dbReference>
<dbReference type="InterPro" id="IPR012340">
    <property type="entry name" value="NA-bd_OB-fold"/>
</dbReference>
<feature type="compositionally biased region" description="Basic residues" evidence="6">
    <location>
        <begin position="771"/>
        <end position="784"/>
    </location>
</feature>
<dbReference type="PROSITE" id="PS00697">
    <property type="entry name" value="DNA_LIGASE_A1"/>
    <property type="match status" value="1"/>
</dbReference>
<sequence>MAPKRQAKPSTPPPKKKGKKSNNANAQTSISSFFSSPSKPKPSTTSQSKSSTGAQRDASVISIEDSDDEVVARDGKVEEDAILARKLAAEWAQEVDVKGKGRSTSIDEPEDDEDEVVPVDPPYSEPPGVNGSCSSKHQLPPANGSKATKKESNVDTKPVAAPFPTKTTHMMPRTPSPPVKAEVKPMLTPTKPTTITSVTAEAVEPIDFDTDAFLFRPSEVDVSKWPKGRLPYSILVGVYVQVSSTRSRLTIVRVLTNFLHLLLQASPIDLPPSLYLLSNHLLPSYLPCELGIGSQILTKAVQEVSGLQRRDLKRLWEKWGDPGDVAFEAKSNLRTLVKPSPLLVGDVYTRLLGLTKVKGSQSGRVKGDIVRKLMVQARGEEVKFLVRSLVGNLRIGAVRLTLLTALARATALLHMPTELVQSVRPIPAPPPKAEKGQKRIPRPKFEPDPAREEVEERCLDAVKVVRKVYVRHPNYGDLVRGLDAGGLEGVEGRVPVSVGIPLSPMLGSITRSLNEVFTRLGSLPFTAEAKLDGQRVQIHARLDGPEGEDDGGGRWVEGDDGSRVWVRLFSRHLEDMTEKYPDVCHLVLAMLQRSLPSPPSPFPAEASPPAHKVMKLLHSRNISSFIIDAEIVAVDKDTGAYRTFQELSNRAKKDVQVEDIKVVVGVFAFDLMLLNDSTLLDSPFSHRRHILRTLFEPFSNPSDFSLARFAHVESIDSTSTTDTPAEIQAFFERVVEQKCEGLMVKLLESGEGITGDDDDDVDGVESITGTPRKKGKGGGGKRKPLPATYEPDQRSQGWLKVKKDYLEGLGDSLDLVPIGAWWGQGRKAGWWSPILLACHNPETGALEAVCKCISGFTDAFYKDLIKRYPPEGMPEHCSKTTTLGYYETNGLRPNVWFEPSEVWEIRGADITLSPVYPAAASLLGSERGLSIRFPRFMKIREDKSWEQATTSEQFAEMYRKQIKEAPRRDGGGGGDDVKIRIGSEERDIRDHDDGGNGEGEDEEEEEEEEEEAEEEEEGEEEE</sequence>
<evidence type="ECO:0000259" key="7">
    <source>
        <dbReference type="PROSITE" id="PS50160"/>
    </source>
</evidence>
<dbReference type="RefSeq" id="XP_066804074.1">
    <property type="nucleotide sequence ID" value="XM_066945385.1"/>
</dbReference>
<feature type="region of interest" description="Disordered" evidence="6">
    <location>
        <begin position="90"/>
        <end position="185"/>
    </location>
</feature>
<comment type="caution">
    <text evidence="8">The sequence shown here is derived from an EMBL/GenBank/DDBJ whole genome shotgun (WGS) entry which is preliminary data.</text>
</comment>
<dbReference type="PROSITE" id="PS50160">
    <property type="entry name" value="DNA_LIGASE_A3"/>
    <property type="match status" value="1"/>
</dbReference>
<evidence type="ECO:0000256" key="5">
    <source>
        <dbReference type="ARBA" id="ARBA00022840"/>
    </source>
</evidence>
<dbReference type="InterPro" id="IPR036599">
    <property type="entry name" value="DNA_ligase_N_sf"/>
</dbReference>
<dbReference type="GO" id="GO:0005634">
    <property type="term" value="C:nucleus"/>
    <property type="evidence" value="ECO:0007669"/>
    <property type="project" value="TreeGrafter"/>
</dbReference>
<dbReference type="Gene3D" id="2.40.50.140">
    <property type="entry name" value="Nucleic acid-binding proteins"/>
    <property type="match status" value="1"/>
</dbReference>
<reference evidence="8 9" key="1">
    <citation type="journal article" date="2024" name="bioRxiv">
        <title>Comparative genomics of Cryptococcus and Kwoniella reveals pathogenesis evolution and contrasting karyotype dynamics via intercentromeric recombination or chromosome fusion.</title>
        <authorList>
            <person name="Coelho M.A."/>
            <person name="David-Palma M."/>
            <person name="Shea T."/>
            <person name="Bowers K."/>
            <person name="McGinley-Smith S."/>
            <person name="Mohammad A.W."/>
            <person name="Gnirke A."/>
            <person name="Yurkov A.M."/>
            <person name="Nowrousian M."/>
            <person name="Sun S."/>
            <person name="Cuomo C.A."/>
            <person name="Heitman J."/>
        </authorList>
    </citation>
    <scope>NUCLEOTIDE SEQUENCE [LARGE SCALE GENOMIC DNA]</scope>
    <source>
        <strain evidence="8 9">CBS 13917</strain>
    </source>
</reference>
<dbReference type="Gene3D" id="3.30.1490.70">
    <property type="match status" value="1"/>
</dbReference>
<feature type="domain" description="ATP-dependent DNA ligase family profile" evidence="7">
    <location>
        <begin position="657"/>
        <end position="840"/>
    </location>
</feature>
<dbReference type="Pfam" id="PF01068">
    <property type="entry name" value="DNA_ligase_A_M"/>
    <property type="match status" value="1"/>
</dbReference>
<dbReference type="GeneID" id="92179527"/>
<dbReference type="CDD" id="cd07900">
    <property type="entry name" value="Adenylation_DNA_ligase_I_Euk"/>
    <property type="match status" value="1"/>
</dbReference>
<gene>
    <name evidence="8" type="ORF">IAR55_002268</name>
</gene>
<dbReference type="InterPro" id="IPR012309">
    <property type="entry name" value="DNA_ligase_ATP-dep_C"/>
</dbReference>
<dbReference type="KEGG" id="kne:92179527"/>
<dbReference type="InterPro" id="IPR012310">
    <property type="entry name" value="DNA_ligase_ATP-dep_cent"/>
</dbReference>
<dbReference type="InterPro" id="IPR016059">
    <property type="entry name" value="DNA_ligase_ATP-dep_CS"/>
</dbReference>
<dbReference type="InterPro" id="IPR050191">
    <property type="entry name" value="ATP-dep_DNA_ligase"/>
</dbReference>
<feature type="region of interest" description="Disordered" evidence="6">
    <location>
        <begin position="755"/>
        <end position="793"/>
    </location>
</feature>
<keyword evidence="3" id="KW-0235">DNA replication</keyword>
<evidence type="ECO:0000256" key="2">
    <source>
        <dbReference type="ARBA" id="ARBA00022598"/>
    </source>
</evidence>
<dbReference type="SUPFAM" id="SSF117018">
    <property type="entry name" value="ATP-dependent DNA ligase DNA-binding domain"/>
    <property type="match status" value="1"/>
</dbReference>
<dbReference type="GO" id="GO:0006281">
    <property type="term" value="P:DNA repair"/>
    <property type="evidence" value="ECO:0007669"/>
    <property type="project" value="InterPro"/>
</dbReference>
<feature type="compositionally biased region" description="Basic and acidic residues" evidence="6">
    <location>
        <begin position="963"/>
        <end position="994"/>
    </location>
</feature>
<keyword evidence="9" id="KW-1185">Reference proteome</keyword>
<keyword evidence="4" id="KW-0547">Nucleotide-binding</keyword>
<protein>
    <recommendedName>
        <fullName evidence="7">ATP-dependent DNA ligase family profile domain-containing protein</fullName>
    </recommendedName>
</protein>
<feature type="compositionally biased region" description="Low complexity" evidence="6">
    <location>
        <begin position="27"/>
        <end position="52"/>
    </location>
</feature>